<keyword evidence="4" id="KW-1185">Reference proteome</keyword>
<evidence type="ECO:0000256" key="1">
    <source>
        <dbReference type="SAM" id="SignalP"/>
    </source>
</evidence>
<accession>A0A7W6LV40</accession>
<feature type="signal peptide" evidence="1">
    <location>
        <begin position="1"/>
        <end position="23"/>
    </location>
</feature>
<feature type="chain" id="PRO_5030611075" description="DUF4440 domain-containing protein" evidence="1">
    <location>
        <begin position="24"/>
        <end position="153"/>
    </location>
</feature>
<feature type="domain" description="DUF4440" evidence="2">
    <location>
        <begin position="38"/>
        <end position="142"/>
    </location>
</feature>
<sequence>MTLPVQGSYMLGLLLLAAGPVEAAPPARAAIAAEQELIALSRQKWDWMAQRDVARLGALFDDQAVFVHMGGTMTKAAELDVIRSGKIQYKHAQIRTVSVRVINATAILLSDIRLTAIVGGREVVNPFMVTETYVRDNGRWKLGALSFTRLLTD</sequence>
<evidence type="ECO:0000313" key="4">
    <source>
        <dbReference type="Proteomes" id="UP000590524"/>
    </source>
</evidence>
<proteinExistence type="predicted"/>
<protein>
    <recommendedName>
        <fullName evidence="2">DUF4440 domain-containing protein</fullName>
    </recommendedName>
</protein>
<dbReference type="InterPro" id="IPR032710">
    <property type="entry name" value="NTF2-like_dom_sf"/>
</dbReference>
<organism evidence="3 4">
    <name type="scientific">Sphingobium scionense</name>
    <dbReference type="NCBI Taxonomy" id="1404341"/>
    <lineage>
        <taxon>Bacteria</taxon>
        <taxon>Pseudomonadati</taxon>
        <taxon>Pseudomonadota</taxon>
        <taxon>Alphaproteobacteria</taxon>
        <taxon>Sphingomonadales</taxon>
        <taxon>Sphingomonadaceae</taxon>
        <taxon>Sphingobium</taxon>
    </lineage>
</organism>
<dbReference type="Gene3D" id="3.10.450.50">
    <property type="match status" value="1"/>
</dbReference>
<evidence type="ECO:0000259" key="2">
    <source>
        <dbReference type="Pfam" id="PF14534"/>
    </source>
</evidence>
<dbReference type="SUPFAM" id="SSF54427">
    <property type="entry name" value="NTF2-like"/>
    <property type="match status" value="1"/>
</dbReference>
<reference evidence="3 4" key="1">
    <citation type="submission" date="2020-08" db="EMBL/GenBank/DDBJ databases">
        <title>Genomic Encyclopedia of Type Strains, Phase IV (KMG-IV): sequencing the most valuable type-strain genomes for metagenomic binning, comparative biology and taxonomic classification.</title>
        <authorList>
            <person name="Goeker M."/>
        </authorList>
    </citation>
    <scope>NUCLEOTIDE SEQUENCE [LARGE SCALE GENOMIC DNA]</scope>
    <source>
        <strain evidence="3 4">DSM 19371</strain>
    </source>
</reference>
<dbReference type="RefSeq" id="WP_246428315.1">
    <property type="nucleotide sequence ID" value="NZ_JACIEU010000016.1"/>
</dbReference>
<evidence type="ECO:0000313" key="3">
    <source>
        <dbReference type="EMBL" id="MBB4150037.1"/>
    </source>
</evidence>
<dbReference type="Pfam" id="PF14534">
    <property type="entry name" value="DUF4440"/>
    <property type="match status" value="1"/>
</dbReference>
<name>A0A7W6LV40_9SPHN</name>
<comment type="caution">
    <text evidence="3">The sequence shown here is derived from an EMBL/GenBank/DDBJ whole genome shotgun (WGS) entry which is preliminary data.</text>
</comment>
<dbReference type="Proteomes" id="UP000590524">
    <property type="component" value="Unassembled WGS sequence"/>
</dbReference>
<dbReference type="EMBL" id="JACIEU010000016">
    <property type="protein sequence ID" value="MBB4150037.1"/>
    <property type="molecule type" value="Genomic_DNA"/>
</dbReference>
<keyword evidence="1" id="KW-0732">Signal</keyword>
<dbReference type="InterPro" id="IPR027843">
    <property type="entry name" value="DUF4440"/>
</dbReference>
<gene>
    <name evidence="3" type="ORF">GGQ90_003836</name>
</gene>
<dbReference type="AlphaFoldDB" id="A0A7W6LV40"/>